<dbReference type="OrthoDB" id="814802at2"/>
<gene>
    <name evidence="2" type="ORF">GQF63_17510</name>
</gene>
<evidence type="ECO:0000313" key="2">
    <source>
        <dbReference type="EMBL" id="MVZ63825.1"/>
    </source>
</evidence>
<name>A0A6N8L266_9SPHI</name>
<dbReference type="EMBL" id="WSQA01000016">
    <property type="protein sequence ID" value="MVZ63825.1"/>
    <property type="molecule type" value="Genomic_DNA"/>
</dbReference>
<comment type="caution">
    <text evidence="2">The sequence shown here is derived from an EMBL/GenBank/DDBJ whole genome shotgun (WGS) entry which is preliminary data.</text>
</comment>
<dbReference type="Proteomes" id="UP000435036">
    <property type="component" value="Unassembled WGS sequence"/>
</dbReference>
<accession>A0A6N8L266</accession>
<organism evidence="2 3">
    <name type="scientific">Sphingobacterium humi</name>
    <dbReference type="NCBI Taxonomy" id="1796905"/>
    <lineage>
        <taxon>Bacteria</taxon>
        <taxon>Pseudomonadati</taxon>
        <taxon>Bacteroidota</taxon>
        <taxon>Sphingobacteriia</taxon>
        <taxon>Sphingobacteriales</taxon>
        <taxon>Sphingobacteriaceae</taxon>
        <taxon>Sphingobacterium</taxon>
    </lineage>
</organism>
<evidence type="ECO:0000256" key="1">
    <source>
        <dbReference type="SAM" id="Phobius"/>
    </source>
</evidence>
<proteinExistence type="predicted"/>
<evidence type="ECO:0008006" key="4">
    <source>
        <dbReference type="Google" id="ProtNLM"/>
    </source>
</evidence>
<sequence length="584" mass="66319">MINSFKLILSFEMKQIHLKICYLNMDKINQRKSLKILGGIFVALILLVIICSFFLSNLLNPIIDKKLKEGIARSSKGLYHITYSDLSLNIPAGIIKIKELHLRNDSSIYRQLDYAKKAPNIIYDAKADALTISGISFWRILLYRKINIGAIDVDSLSTEITHRTRPYNDGRKADSNPYNLIKAQFNSIELGVLNAKGIRVKFVEVNNKNSNMQTVENFDIKVEKFLLDENSGDDSTRVLYSKNISLYIPEFETNLADSPYLISLKNLKLSSEDKKLTLSNLKMDPTLSLQTFAKKDMKNKPMIKLSIDSTSITGVNFNKLFKTRLFQADSAQVIGGKFDLAKDKRYQKDNVNKIGQSPAQQLMKIPFKFSIRNTKVKAIDLSYAQFSEKYFREGKIDFKNIKGTINNVSNDSTVLNSNKNMTANLTGDVYGKGKLNALFTFDMLNPAGIYSYKGSLSAMNVKEFNRILEPLLNFRLINGKVEKILFDMHGTDLKNWGKFTFDYNHLKIEMLKSPNAGSGKKKILSFIANTFFINDSNPDANGKYHIGKVDYNRNPNHPFFKVIWKSLLEGIIQCTGTNPKLLPD</sequence>
<reference evidence="2 3" key="1">
    <citation type="submission" date="2019-12" db="EMBL/GenBank/DDBJ databases">
        <authorList>
            <person name="Dong K."/>
        </authorList>
    </citation>
    <scope>NUCLEOTIDE SEQUENCE [LARGE SCALE GENOMIC DNA]</scope>
    <source>
        <strain evidence="2 3">JCM 31225</strain>
    </source>
</reference>
<evidence type="ECO:0000313" key="3">
    <source>
        <dbReference type="Proteomes" id="UP000435036"/>
    </source>
</evidence>
<keyword evidence="1" id="KW-1133">Transmembrane helix</keyword>
<feature type="transmembrane region" description="Helical" evidence="1">
    <location>
        <begin position="34"/>
        <end position="55"/>
    </location>
</feature>
<keyword evidence="1" id="KW-0472">Membrane</keyword>
<keyword evidence="3" id="KW-1185">Reference proteome</keyword>
<keyword evidence="1" id="KW-0812">Transmembrane</keyword>
<protein>
    <recommendedName>
        <fullName evidence="4">DUF748 domain-containing protein</fullName>
    </recommendedName>
</protein>
<dbReference type="AlphaFoldDB" id="A0A6N8L266"/>